<gene>
    <name evidence="1" type="ORF">LCOR_02876.1</name>
</gene>
<reference evidence="1" key="1">
    <citation type="submission" date="2013-08" db="EMBL/GenBank/DDBJ databases">
        <title>Gene expansion shapes genome architecture in the human pathogen Lichtheimia corymbifera: an evolutionary genomics analysis in the ancient terrestrial Mucorales (Mucoromycotina).</title>
        <authorList>
            <person name="Schwartze V.U."/>
            <person name="Winter S."/>
            <person name="Shelest E."/>
            <person name="Marcet-Houben M."/>
            <person name="Horn F."/>
            <person name="Wehner S."/>
            <person name="Hoffmann K."/>
            <person name="Riege K."/>
            <person name="Sammeth M."/>
            <person name="Nowrousian M."/>
            <person name="Valiante V."/>
            <person name="Linde J."/>
            <person name="Jacobsen I.D."/>
            <person name="Marz M."/>
            <person name="Brakhage A.A."/>
            <person name="Gabaldon T."/>
            <person name="Bocker S."/>
            <person name="Voigt K."/>
        </authorList>
    </citation>
    <scope>NUCLEOTIDE SEQUENCE [LARGE SCALE GENOMIC DNA]</scope>
    <source>
        <strain evidence="1">FSU 9682</strain>
    </source>
</reference>
<keyword evidence="2" id="KW-1185">Reference proteome</keyword>
<protein>
    <submittedName>
        <fullName evidence="1">Uncharacterized protein</fullName>
    </submittedName>
</protein>
<dbReference type="EMBL" id="CBTN010000009">
    <property type="protein sequence ID" value="CDH51236.1"/>
    <property type="molecule type" value="Genomic_DNA"/>
</dbReference>
<accession>A0A068RQJ5</accession>
<organism evidence="1 2">
    <name type="scientific">Lichtheimia corymbifera JMRC:FSU:9682</name>
    <dbReference type="NCBI Taxonomy" id="1263082"/>
    <lineage>
        <taxon>Eukaryota</taxon>
        <taxon>Fungi</taxon>
        <taxon>Fungi incertae sedis</taxon>
        <taxon>Mucoromycota</taxon>
        <taxon>Mucoromycotina</taxon>
        <taxon>Mucoromycetes</taxon>
        <taxon>Mucorales</taxon>
        <taxon>Lichtheimiaceae</taxon>
        <taxon>Lichtheimia</taxon>
    </lineage>
</organism>
<comment type="caution">
    <text evidence="1">The sequence shown here is derived from an EMBL/GenBank/DDBJ whole genome shotgun (WGS) entry which is preliminary data.</text>
</comment>
<dbReference type="AlphaFoldDB" id="A0A068RQJ5"/>
<dbReference type="VEuPathDB" id="FungiDB:LCOR_02876.1"/>
<evidence type="ECO:0000313" key="1">
    <source>
        <dbReference type="EMBL" id="CDH51236.1"/>
    </source>
</evidence>
<proteinExistence type="predicted"/>
<sequence>MSPDEYRLAIKAVVEGADSPDAWDAFQYFVFHAKDDEKRLCPMYVPAWDQIAQGYDKPTAVKMLAEVFDDPAKMTEDHKDWFSADMVPKMASLMNQLDKSDPQVKKDLTDAFTSRIKESMEMWHLLTGAHAAVLCAPEDGDGSLPEGFTPIIASDGKYVEVAAKAAMHDDIYPEFMKRVAGE</sequence>
<evidence type="ECO:0000313" key="2">
    <source>
        <dbReference type="Proteomes" id="UP000027586"/>
    </source>
</evidence>
<name>A0A068RQJ5_9FUNG</name>
<dbReference type="Proteomes" id="UP000027586">
    <property type="component" value="Unassembled WGS sequence"/>
</dbReference>